<proteinExistence type="inferred from homology"/>
<dbReference type="Gene3D" id="3.40.50.140">
    <property type="match status" value="1"/>
</dbReference>
<dbReference type="SUPFAM" id="SSF56712">
    <property type="entry name" value="Prokaryotic type I DNA topoisomerase"/>
    <property type="match status" value="1"/>
</dbReference>
<dbReference type="GO" id="GO:0006281">
    <property type="term" value="P:DNA repair"/>
    <property type="evidence" value="ECO:0007669"/>
    <property type="project" value="TreeGrafter"/>
</dbReference>
<dbReference type="GO" id="GO:0003677">
    <property type="term" value="F:DNA binding"/>
    <property type="evidence" value="ECO:0007669"/>
    <property type="project" value="UniProtKB-KW"/>
</dbReference>
<comment type="function">
    <text evidence="7">Introduces a single-strand break via transesterification at a target site in duplex DNA. Releases the supercoiling and torsional tension of DNA introduced during the DNA replication and transcription by transiently cleaving and rejoining one strand of the DNA duplex. The scissile phosphodiester is attacked by the catalytic tyrosine of the enzyme, resulting in the formation of a DNA-(5'-phosphotyrosyl)-enzyme intermediate and the expulsion of a 3'-OH DNA strand.</text>
</comment>
<dbReference type="PRINTS" id="PR00417">
    <property type="entry name" value="PRTPISMRASEI"/>
</dbReference>
<dbReference type="Gene3D" id="2.70.20.10">
    <property type="entry name" value="Topoisomerase I, domain 3"/>
    <property type="match status" value="1"/>
</dbReference>
<dbReference type="InterPro" id="IPR023406">
    <property type="entry name" value="Topo_IA_AS"/>
</dbReference>
<dbReference type="PANTHER" id="PTHR11390">
    <property type="entry name" value="PROKARYOTIC DNA TOPOISOMERASE"/>
    <property type="match status" value="1"/>
</dbReference>
<dbReference type="InterPro" id="IPR056452">
    <property type="entry name" value="Zn_ribbon_TOP3B"/>
</dbReference>
<evidence type="ECO:0000256" key="8">
    <source>
        <dbReference type="SAM" id="MobiDB-lite"/>
    </source>
</evidence>
<evidence type="ECO:0000313" key="11">
    <source>
        <dbReference type="EMBL" id="TFJ80328.1"/>
    </source>
</evidence>
<evidence type="ECO:0000259" key="9">
    <source>
        <dbReference type="PROSITE" id="PS50880"/>
    </source>
</evidence>
<dbReference type="InterPro" id="IPR003602">
    <property type="entry name" value="Topo_IA_DNA-bd_dom"/>
</dbReference>
<gene>
    <name evidence="11" type="ORF">NSK_008333</name>
</gene>
<keyword evidence="12" id="KW-1185">Reference proteome</keyword>
<keyword evidence="4 7" id="KW-0799">Topoisomerase</keyword>
<feature type="domain" description="Topo IA-type catalytic" evidence="10">
    <location>
        <begin position="125"/>
        <end position="545"/>
    </location>
</feature>
<dbReference type="FunFam" id="1.10.290.10:FF:000001">
    <property type="entry name" value="DNA topoisomerase"/>
    <property type="match status" value="1"/>
</dbReference>
<evidence type="ECO:0000256" key="1">
    <source>
        <dbReference type="ARBA" id="ARBA00000213"/>
    </source>
</evidence>
<evidence type="ECO:0000256" key="3">
    <source>
        <dbReference type="ARBA" id="ARBA00012891"/>
    </source>
</evidence>
<dbReference type="Proteomes" id="UP000355283">
    <property type="component" value="Unassembled WGS sequence"/>
</dbReference>
<dbReference type="InterPro" id="IPR006171">
    <property type="entry name" value="TOPRIM_dom"/>
</dbReference>
<dbReference type="InterPro" id="IPR034144">
    <property type="entry name" value="TOPRIM_TopoIII"/>
</dbReference>
<evidence type="ECO:0000313" key="12">
    <source>
        <dbReference type="Proteomes" id="UP000355283"/>
    </source>
</evidence>
<accession>A0A4D9CUM7</accession>
<dbReference type="PROSITE" id="PS00396">
    <property type="entry name" value="TOPO_IA_1"/>
    <property type="match status" value="1"/>
</dbReference>
<keyword evidence="5 7" id="KW-0238">DNA-binding</keyword>
<dbReference type="InterPro" id="IPR013824">
    <property type="entry name" value="Topo_IA_cen_sub1"/>
</dbReference>
<sequence>MVAEKPSICNAIANALCAGAEMSTRGRSPPVHEFHGHFEGQPARIRVTSVTGHVFSTDFPGQYSNWEAVDPVDLFKAPTRKEPTSKFITHHLASEGKGADALVLWLDCDREGENICFEVIECMQAGFKAHTRILRQELDLKVGVAFSRFQTRYFQGKYGDLDATLVSYGPCQTPTLGFCVQRHDEIQSFSPEKFWYLAAAVVKDGTNVALEWGRGRVFDHEVAHVFLHLVGEAGSVAVEKVQKSEQRRTKPTALNTVELLKEASKVLGMGPAQTMSVAERLYLSGYLSYPRTESTAYPESFDVRGALSLQVSHPTWGDYAKGLLQEGVSRPCAGVDAGDHPPITPVRALDPTEFSGDMGRLYDLVTRHFLASLSHDARFLQTKVIFSSECGESFSASGKIMIDPGYLAVLAQSKDESKLPDFQEGDRFTFSSLGLGDSQTSPPGYLTESELIERMEKHGIGTDASISSHINNIVERNYVHVGDGRTLIPNPLGIVLVHGYLRIDADLVLPKVRAQIESECTLIAKGLADMQSVVDHSLRNFEAKFRYFAEHIDLMDSLFEATFSPLAATGKPLSRCGKCRRFMKYIHLKPQRLHCPICNETYALPQNGTIKLYKELKCPLDDFELLLFSLGNAQGAQGKSFPLCPYCYSHPPFEGLSIMGCDSCMHPTCKHSLTRNGVCPCPGESGAACPGTLVLDVNSYPNWKMACNRCNNLVLFKGGNIHSIKPATSQYCEMCGSAVLTIEYQKDKSPLPGGETKIEGCVLCHEILNTCTELAKGRHKHVAIARQDFAKRNRGQGRGRGRGRGRGGKRGGNPLMSFEDF</sequence>
<dbReference type="EMBL" id="SDOX01000172">
    <property type="protein sequence ID" value="TFJ80328.1"/>
    <property type="molecule type" value="Genomic_DNA"/>
</dbReference>
<comment type="caution">
    <text evidence="11">The sequence shown here is derived from an EMBL/GenBank/DDBJ whole genome shotgun (WGS) entry which is preliminary data.</text>
</comment>
<dbReference type="Gene3D" id="1.10.290.10">
    <property type="entry name" value="Topoisomerase I, domain 4"/>
    <property type="match status" value="1"/>
</dbReference>
<comment type="catalytic activity">
    <reaction evidence="1 7">
        <text>ATP-independent breakage of single-stranded DNA, followed by passage and rejoining.</text>
        <dbReference type="EC" id="5.6.2.1"/>
    </reaction>
</comment>
<evidence type="ECO:0000256" key="6">
    <source>
        <dbReference type="ARBA" id="ARBA00023235"/>
    </source>
</evidence>
<dbReference type="PROSITE" id="PS52039">
    <property type="entry name" value="TOPO_IA_2"/>
    <property type="match status" value="1"/>
</dbReference>
<dbReference type="InterPro" id="IPR013826">
    <property type="entry name" value="Topo_IA_cen_sub3"/>
</dbReference>
<dbReference type="InterPro" id="IPR013497">
    <property type="entry name" value="Topo_IA_cen"/>
</dbReference>
<dbReference type="Pfam" id="PF01131">
    <property type="entry name" value="Topoisom_bac"/>
    <property type="match status" value="1"/>
</dbReference>
<dbReference type="InterPro" id="IPR023405">
    <property type="entry name" value="Topo_IA_core_domain"/>
</dbReference>
<protein>
    <recommendedName>
        <fullName evidence="3 7">DNA topoisomerase</fullName>
        <ecNumber evidence="3 7">5.6.2.1</ecNumber>
    </recommendedName>
</protein>
<dbReference type="Pfam" id="PF23546">
    <property type="entry name" value="Zn_ribbon_TOP3B"/>
    <property type="match status" value="1"/>
</dbReference>
<feature type="region of interest" description="Disordered" evidence="8">
    <location>
        <begin position="789"/>
        <end position="821"/>
    </location>
</feature>
<dbReference type="InterPro" id="IPR013825">
    <property type="entry name" value="Topo_IA_cen_sub2"/>
</dbReference>
<dbReference type="SMART" id="SM00493">
    <property type="entry name" value="TOPRIM"/>
    <property type="match status" value="1"/>
</dbReference>
<evidence type="ECO:0000256" key="7">
    <source>
        <dbReference type="RuleBase" id="RU362092"/>
    </source>
</evidence>
<dbReference type="OrthoDB" id="430051at2759"/>
<feature type="compositionally biased region" description="Basic residues" evidence="8">
    <location>
        <begin position="792"/>
        <end position="809"/>
    </location>
</feature>
<name>A0A4D9CUM7_9STRA</name>
<dbReference type="PROSITE" id="PS50880">
    <property type="entry name" value="TOPRIM"/>
    <property type="match status" value="1"/>
</dbReference>
<evidence type="ECO:0000256" key="5">
    <source>
        <dbReference type="ARBA" id="ARBA00023125"/>
    </source>
</evidence>
<evidence type="ECO:0000256" key="4">
    <source>
        <dbReference type="ARBA" id="ARBA00023029"/>
    </source>
</evidence>
<dbReference type="InterPro" id="IPR000380">
    <property type="entry name" value="Topo_IA"/>
</dbReference>
<dbReference type="GO" id="GO:0003917">
    <property type="term" value="F:DNA topoisomerase type I (single strand cut, ATP-independent) activity"/>
    <property type="evidence" value="ECO:0007669"/>
    <property type="project" value="UniProtKB-EC"/>
</dbReference>
<dbReference type="SMART" id="SM00437">
    <property type="entry name" value="TOP1Ac"/>
    <property type="match status" value="1"/>
</dbReference>
<evidence type="ECO:0000256" key="2">
    <source>
        <dbReference type="ARBA" id="ARBA00009446"/>
    </source>
</evidence>
<evidence type="ECO:0000259" key="10">
    <source>
        <dbReference type="PROSITE" id="PS52039"/>
    </source>
</evidence>
<dbReference type="Gene3D" id="1.10.460.10">
    <property type="entry name" value="Topoisomerase I, domain 2"/>
    <property type="match status" value="1"/>
</dbReference>
<dbReference type="CDD" id="cd03362">
    <property type="entry name" value="TOPRIM_TopoIA_TopoIII"/>
    <property type="match status" value="1"/>
</dbReference>
<feature type="domain" description="Toprim" evidence="9">
    <location>
        <begin position="1"/>
        <end position="139"/>
    </location>
</feature>
<dbReference type="GO" id="GO:0006310">
    <property type="term" value="P:DNA recombination"/>
    <property type="evidence" value="ECO:0007669"/>
    <property type="project" value="TreeGrafter"/>
</dbReference>
<dbReference type="Pfam" id="PF01751">
    <property type="entry name" value="Toprim"/>
    <property type="match status" value="1"/>
</dbReference>
<dbReference type="CDD" id="cd00186">
    <property type="entry name" value="TOP1Ac"/>
    <property type="match status" value="1"/>
</dbReference>
<dbReference type="GO" id="GO:0006265">
    <property type="term" value="P:DNA topological change"/>
    <property type="evidence" value="ECO:0007669"/>
    <property type="project" value="InterPro"/>
</dbReference>
<reference evidence="11 12" key="1">
    <citation type="submission" date="2019-01" db="EMBL/GenBank/DDBJ databases">
        <title>Nuclear Genome Assembly of the Microalgal Biofuel strain Nannochloropsis salina CCMP1776.</title>
        <authorList>
            <person name="Hovde B."/>
        </authorList>
    </citation>
    <scope>NUCLEOTIDE SEQUENCE [LARGE SCALE GENOMIC DNA]</scope>
    <source>
        <strain evidence="11 12">CCMP1776</strain>
    </source>
</reference>
<dbReference type="PANTHER" id="PTHR11390:SF20">
    <property type="entry name" value="DNA TOPOISOMERASE 3-BETA-1"/>
    <property type="match status" value="1"/>
</dbReference>
<dbReference type="AlphaFoldDB" id="A0A4D9CUM7"/>
<dbReference type="InterPro" id="IPR003601">
    <property type="entry name" value="Topo_IA_2"/>
</dbReference>
<dbReference type="GO" id="GO:0005634">
    <property type="term" value="C:nucleus"/>
    <property type="evidence" value="ECO:0007669"/>
    <property type="project" value="TreeGrafter"/>
</dbReference>
<comment type="similarity">
    <text evidence="2 7">Belongs to the type IA topoisomerase family.</text>
</comment>
<dbReference type="EC" id="5.6.2.1" evidence="3 7"/>
<organism evidence="11 12">
    <name type="scientific">Nannochloropsis salina CCMP1776</name>
    <dbReference type="NCBI Taxonomy" id="1027361"/>
    <lineage>
        <taxon>Eukaryota</taxon>
        <taxon>Sar</taxon>
        <taxon>Stramenopiles</taxon>
        <taxon>Ochrophyta</taxon>
        <taxon>Eustigmatophyceae</taxon>
        <taxon>Eustigmatales</taxon>
        <taxon>Monodopsidaceae</taxon>
        <taxon>Microchloropsis</taxon>
        <taxon>Microchloropsis salina</taxon>
    </lineage>
</organism>
<keyword evidence="6 7" id="KW-0413">Isomerase</keyword>
<dbReference type="SMART" id="SM00436">
    <property type="entry name" value="TOP1Bc"/>
    <property type="match status" value="1"/>
</dbReference>